<keyword evidence="3" id="KW-0677">Repeat</keyword>
<sequence length="453" mass="51572">MIKDKRSLATSGIDEAGIILFERILEDTLTFLPNAMKDLDQLLDVYPSFTLGWIFKAYSQASDGRRSTLPSIAAMAVNIENSVVAINQREKLHLAALKQWAQNNLKAALDTWQHILSLWPLDIIAYRQFTGQAFWFGQKQRALQVSLQTLPYWDEAVPGYWMFAAAHAFALEEAGEYELSEAFARQTLVLNQRDLIAKHTIAHIFEMQGRAQEGIEFLQQSSPSFAEHNAFRGHLWWHLALFHLEQGEPDKALVLFDQQIYPKDSSLYLDIQNAASLLARLDFMGVDVGERWYKLLSAVKEISGDSTIMFTELHNAMVLAQAGEIHTLETNISQIISQPLTRQEVEFSTSTQIMQAIKAYHQGEFVKVIELIEPIRELHYKLGGSHAQQDVISQYLLMAYSQLKLWDKAASLLKNRYISRSPSNLQNEIKQKLIDIDNIGDIDAFLPHLVKVI</sequence>
<dbReference type="InterPro" id="IPR033891">
    <property type="entry name" value="TTC38"/>
</dbReference>
<dbReference type="InterPro" id="IPR011990">
    <property type="entry name" value="TPR-like_helical_dom_sf"/>
</dbReference>
<dbReference type="Proteomes" id="UP000016567">
    <property type="component" value="Unassembled WGS sequence"/>
</dbReference>
<accession>U3BZ00</accession>
<dbReference type="Gene3D" id="1.25.40.10">
    <property type="entry name" value="Tetratricopeptide repeat domain"/>
    <property type="match status" value="1"/>
</dbReference>
<evidence type="ECO:0000313" key="5">
    <source>
        <dbReference type="EMBL" id="GAD74519.1"/>
    </source>
</evidence>
<dbReference type="OrthoDB" id="9815900at2"/>
<proteinExistence type="inferred from homology"/>
<dbReference type="EMBL" id="BATL01000011">
    <property type="protein sequence ID" value="GAD74519.1"/>
    <property type="molecule type" value="Genomic_DNA"/>
</dbReference>
<keyword evidence="6" id="KW-1185">Reference proteome</keyword>
<dbReference type="CDD" id="cd05804">
    <property type="entry name" value="StaR_like"/>
    <property type="match status" value="1"/>
</dbReference>
<comment type="similarity">
    <text evidence="1">Belongs to the TTC38 family.</text>
</comment>
<dbReference type="STRING" id="1219077.VAZ01S_011_00470"/>
<dbReference type="PANTHER" id="PTHR16263:SF4">
    <property type="entry name" value="TETRATRICOPEPTIDE REPEAT PROTEIN 38"/>
    <property type="match status" value="1"/>
</dbReference>
<keyword evidence="4" id="KW-0802">TPR repeat</keyword>
<evidence type="ECO:0000256" key="2">
    <source>
        <dbReference type="ARBA" id="ARBA00019992"/>
    </source>
</evidence>
<evidence type="ECO:0000256" key="4">
    <source>
        <dbReference type="ARBA" id="ARBA00022803"/>
    </source>
</evidence>
<evidence type="ECO:0000256" key="1">
    <source>
        <dbReference type="ARBA" id="ARBA00005857"/>
    </source>
</evidence>
<dbReference type="SUPFAM" id="SSF48452">
    <property type="entry name" value="TPR-like"/>
    <property type="match status" value="1"/>
</dbReference>
<comment type="caution">
    <text evidence="5">The sequence shown here is derived from an EMBL/GenBank/DDBJ whole genome shotgun (WGS) entry which is preliminary data.</text>
</comment>
<name>U3BZ00_9VIBR</name>
<dbReference type="PANTHER" id="PTHR16263">
    <property type="entry name" value="TETRATRICOPEPTIDE REPEAT PROTEIN 38"/>
    <property type="match status" value="1"/>
</dbReference>
<evidence type="ECO:0000313" key="6">
    <source>
        <dbReference type="Proteomes" id="UP000016567"/>
    </source>
</evidence>
<protein>
    <recommendedName>
        <fullName evidence="2">Tetratricopeptide repeat protein 38</fullName>
    </recommendedName>
</protein>
<organism evidence="5 6">
    <name type="scientific">Vibrio azureus NBRC 104587</name>
    <dbReference type="NCBI Taxonomy" id="1219077"/>
    <lineage>
        <taxon>Bacteria</taxon>
        <taxon>Pseudomonadati</taxon>
        <taxon>Pseudomonadota</taxon>
        <taxon>Gammaproteobacteria</taxon>
        <taxon>Vibrionales</taxon>
        <taxon>Vibrionaceae</taxon>
        <taxon>Vibrio</taxon>
    </lineage>
</organism>
<gene>
    <name evidence="5" type="ORF">VAZ01S_011_00470</name>
</gene>
<reference evidence="5 6" key="1">
    <citation type="submission" date="2013-09" db="EMBL/GenBank/DDBJ databases">
        <title>Whole genome shotgun sequence of Vibrio azureus NBRC 104587.</title>
        <authorList>
            <person name="Isaki S."/>
            <person name="Hosoyama A."/>
            <person name="Numata M."/>
            <person name="Hashimoto M."/>
            <person name="Hosoyama Y."/>
            <person name="Tsuchikane K."/>
            <person name="Noguchi M."/>
            <person name="Hirakata S."/>
            <person name="Ichikawa N."/>
            <person name="Ohji S."/>
            <person name="Yamazoe A."/>
            <person name="Fujita N."/>
        </authorList>
    </citation>
    <scope>NUCLEOTIDE SEQUENCE [LARGE SCALE GENOMIC DNA]</scope>
    <source>
        <strain evidence="5 6">NBRC 104587</strain>
    </source>
</reference>
<dbReference type="eggNOG" id="COG0457">
    <property type="taxonomic scope" value="Bacteria"/>
</dbReference>
<evidence type="ECO:0000256" key="3">
    <source>
        <dbReference type="ARBA" id="ARBA00022737"/>
    </source>
</evidence>
<dbReference type="AlphaFoldDB" id="U3BZ00"/>
<dbReference type="RefSeq" id="WP_021708299.1">
    <property type="nucleotide sequence ID" value="NZ_BAOB01000171.1"/>
</dbReference>